<dbReference type="PANTHER" id="PTHR37824:SF1">
    <property type="entry name" value="IRON-REGULATED SURFACE DETERMINANT PROTEIN C"/>
    <property type="match status" value="1"/>
</dbReference>
<dbReference type="SUPFAM" id="SSF158911">
    <property type="entry name" value="NEAT domain-like"/>
    <property type="match status" value="1"/>
</dbReference>
<evidence type="ECO:0000256" key="8">
    <source>
        <dbReference type="SAM" id="Phobius"/>
    </source>
</evidence>
<keyword evidence="3" id="KW-0964">Secreted</keyword>
<keyword evidence="4 9" id="KW-0732">Signal</keyword>
<name>A0ABC9RA53_BACMY</name>
<dbReference type="InterPro" id="IPR017502">
    <property type="entry name" value="Sortase_SrtB_target"/>
</dbReference>
<evidence type="ECO:0000256" key="4">
    <source>
        <dbReference type="ARBA" id="ARBA00022729"/>
    </source>
</evidence>
<dbReference type="EMBL" id="AHEV01000008">
    <property type="protein sequence ID" value="EJR44072.1"/>
    <property type="molecule type" value="Genomic_DNA"/>
</dbReference>
<keyword evidence="8" id="KW-0812">Transmembrane</keyword>
<dbReference type="InterPro" id="IPR006635">
    <property type="entry name" value="NEAT_dom"/>
</dbReference>
<feature type="signal peptide" evidence="9">
    <location>
        <begin position="1"/>
        <end position="30"/>
    </location>
</feature>
<dbReference type="Gene3D" id="2.60.40.1850">
    <property type="match status" value="1"/>
</dbReference>
<evidence type="ECO:0000259" key="10">
    <source>
        <dbReference type="PROSITE" id="PS50978"/>
    </source>
</evidence>
<organism evidence="11 12">
    <name type="scientific">Bacillus mycoides</name>
    <dbReference type="NCBI Taxonomy" id="1405"/>
    <lineage>
        <taxon>Bacteria</taxon>
        <taxon>Bacillati</taxon>
        <taxon>Bacillota</taxon>
        <taxon>Bacilli</taxon>
        <taxon>Bacillales</taxon>
        <taxon>Bacillaceae</taxon>
        <taxon>Bacillus</taxon>
        <taxon>Bacillus cereus group</taxon>
    </lineage>
</organism>
<evidence type="ECO:0000256" key="7">
    <source>
        <dbReference type="SAM" id="MobiDB-lite"/>
    </source>
</evidence>
<keyword evidence="2" id="KW-0134">Cell wall</keyword>
<keyword evidence="6" id="KW-0572">Peptidoglycan-anchor</keyword>
<gene>
    <name evidence="11" type="ORF">III_00962</name>
</gene>
<dbReference type="SMART" id="SM00725">
    <property type="entry name" value="NEAT"/>
    <property type="match status" value="1"/>
</dbReference>
<dbReference type="PROSITE" id="PS50978">
    <property type="entry name" value="NEAT"/>
    <property type="match status" value="1"/>
</dbReference>
<keyword evidence="8" id="KW-0472">Membrane</keyword>
<dbReference type="PANTHER" id="PTHR37824">
    <property type="entry name" value="IRON-REGULATED SURFACE DETERMINANT PROTEIN C"/>
    <property type="match status" value="1"/>
</dbReference>
<evidence type="ECO:0000256" key="5">
    <source>
        <dbReference type="ARBA" id="ARBA00023004"/>
    </source>
</evidence>
<sequence length="248" mass="27576">MRKFSVLPAFIMTFVCMLAFLVVPFGQASANVADGTYDINYVIQKAENDSASMANDYFEKPAKLIVKNGEMRVQIPMNHSAWITEFKAPENGNFVDAKVVSKDESADKRTVEFKIDDLSKPAAVKIHVVVPNVNYDHNYTIRFAFDANVKAVGGENKETAATKNEDQTQKNTQVKEEVKKEESKETNKETNKETSKETNKDVNKGTNESGKAEKTDNPKTSDEARIGLFAALLLISGVFLVRKVKLGK</sequence>
<feature type="compositionally biased region" description="Basic and acidic residues" evidence="7">
    <location>
        <begin position="157"/>
        <end position="203"/>
    </location>
</feature>
<feature type="transmembrane region" description="Helical" evidence="8">
    <location>
        <begin position="224"/>
        <end position="241"/>
    </location>
</feature>
<keyword evidence="5" id="KW-0408">Iron</keyword>
<evidence type="ECO:0000313" key="12">
    <source>
        <dbReference type="Proteomes" id="UP000006976"/>
    </source>
</evidence>
<dbReference type="CDD" id="cd06920">
    <property type="entry name" value="NEAT"/>
    <property type="match status" value="1"/>
</dbReference>
<reference evidence="11 12" key="1">
    <citation type="submission" date="2012-04" db="EMBL/GenBank/DDBJ databases">
        <title>The Genome Sequence of Bacillus cereus VD078.</title>
        <authorList>
            <consortium name="The Broad Institute Genome Sequencing Platform"/>
            <consortium name="The Broad Institute Genome Sequencing Center for Infectious Disease"/>
            <person name="Feldgarden M."/>
            <person name="Van der Auwera G.A."/>
            <person name="Mahillon J."/>
            <person name="Duprez V."/>
            <person name="Timmery S."/>
            <person name="Mattelet C."/>
            <person name="Dierick K."/>
            <person name="Sun M."/>
            <person name="Yu Z."/>
            <person name="Zhu L."/>
            <person name="Hu X."/>
            <person name="Shank E.B."/>
            <person name="Swiecicka I."/>
            <person name="Hansen B.M."/>
            <person name="Andrup L."/>
            <person name="Young S.K."/>
            <person name="Zeng Q."/>
            <person name="Gargeya S."/>
            <person name="Fitzgerald M."/>
            <person name="Haas B."/>
            <person name="Abouelleil A."/>
            <person name="Alvarado L."/>
            <person name="Arachchi H.M."/>
            <person name="Berlin A."/>
            <person name="Chapman S.B."/>
            <person name="Goldberg J."/>
            <person name="Griggs A."/>
            <person name="Gujja S."/>
            <person name="Hansen M."/>
            <person name="Howarth C."/>
            <person name="Imamovic A."/>
            <person name="Larimer J."/>
            <person name="McCowen C."/>
            <person name="Montmayeur A."/>
            <person name="Murphy C."/>
            <person name="Neiman D."/>
            <person name="Pearson M."/>
            <person name="Priest M."/>
            <person name="Roberts A."/>
            <person name="Saif S."/>
            <person name="Shea T."/>
            <person name="Sisk P."/>
            <person name="Sykes S."/>
            <person name="Wortman J."/>
            <person name="Nusbaum C."/>
            <person name="Birren B."/>
        </authorList>
    </citation>
    <scope>NUCLEOTIDE SEQUENCE [LARGE SCALE GENOMIC DNA]</scope>
    <source>
        <strain evidence="11 12">VD078</strain>
    </source>
</reference>
<feature type="chain" id="PRO_5044812643" evidence="9">
    <location>
        <begin position="31"/>
        <end position="248"/>
    </location>
</feature>
<feature type="compositionally biased region" description="Basic and acidic residues" evidence="7">
    <location>
        <begin position="210"/>
        <end position="222"/>
    </location>
</feature>
<feature type="region of interest" description="Disordered" evidence="7">
    <location>
        <begin position="157"/>
        <end position="222"/>
    </location>
</feature>
<feature type="domain" description="NEAT" evidence="10">
    <location>
        <begin position="32"/>
        <end position="153"/>
    </location>
</feature>
<evidence type="ECO:0000256" key="1">
    <source>
        <dbReference type="ARBA" id="ARBA00004168"/>
    </source>
</evidence>
<dbReference type="Pfam" id="PF05031">
    <property type="entry name" value="NEAT"/>
    <property type="match status" value="1"/>
</dbReference>
<protein>
    <submittedName>
        <fullName evidence="11">Heme uptake protein IsdC</fullName>
    </submittedName>
</protein>
<comment type="caution">
    <text evidence="11">The sequence shown here is derived from an EMBL/GenBank/DDBJ whole genome shotgun (WGS) entry which is preliminary data.</text>
</comment>
<evidence type="ECO:0000256" key="6">
    <source>
        <dbReference type="ARBA" id="ARBA00023088"/>
    </source>
</evidence>
<dbReference type="InterPro" id="IPR037250">
    <property type="entry name" value="NEAT_dom_sf"/>
</dbReference>
<dbReference type="NCBIfam" id="TIGR03063">
    <property type="entry name" value="srtB_target"/>
    <property type="match status" value="1"/>
</dbReference>
<evidence type="ECO:0000256" key="3">
    <source>
        <dbReference type="ARBA" id="ARBA00022525"/>
    </source>
</evidence>
<accession>A0ABC9RA53</accession>
<dbReference type="InterPro" id="IPR050436">
    <property type="entry name" value="IsdA"/>
</dbReference>
<dbReference type="RefSeq" id="WP_002167600.1">
    <property type="nucleotide sequence ID" value="NZ_JH792251.1"/>
</dbReference>
<dbReference type="NCBIfam" id="TIGR03656">
    <property type="entry name" value="IsdC"/>
    <property type="match status" value="1"/>
</dbReference>
<dbReference type="Proteomes" id="UP000006976">
    <property type="component" value="Unassembled WGS sequence"/>
</dbReference>
<comment type="subcellular location">
    <subcellularLocation>
        <location evidence="1">Secreted</location>
        <location evidence="1">Cell wall</location>
        <topology evidence="1">Peptidoglycan-anchor</topology>
    </subcellularLocation>
</comment>
<dbReference type="InterPro" id="IPR019909">
    <property type="entry name" value="Haem_uptake_protein_IsdC"/>
</dbReference>
<proteinExistence type="predicted"/>
<keyword evidence="8" id="KW-1133">Transmembrane helix</keyword>
<evidence type="ECO:0000313" key="11">
    <source>
        <dbReference type="EMBL" id="EJR44072.1"/>
    </source>
</evidence>
<evidence type="ECO:0000256" key="9">
    <source>
        <dbReference type="SAM" id="SignalP"/>
    </source>
</evidence>
<evidence type="ECO:0000256" key="2">
    <source>
        <dbReference type="ARBA" id="ARBA00022512"/>
    </source>
</evidence>
<dbReference type="AlphaFoldDB" id="A0ABC9RA53"/>